<comment type="caution">
    <text evidence="2">The sequence shown here is derived from an EMBL/GenBank/DDBJ whole genome shotgun (WGS) entry which is preliminary data.</text>
</comment>
<feature type="coiled-coil region" evidence="1">
    <location>
        <begin position="238"/>
        <end position="292"/>
    </location>
</feature>
<evidence type="ECO:0000313" key="3">
    <source>
        <dbReference type="Proteomes" id="UP001642540"/>
    </source>
</evidence>
<organism evidence="2 3">
    <name type="scientific">Orchesella dallaii</name>
    <dbReference type="NCBI Taxonomy" id="48710"/>
    <lineage>
        <taxon>Eukaryota</taxon>
        <taxon>Metazoa</taxon>
        <taxon>Ecdysozoa</taxon>
        <taxon>Arthropoda</taxon>
        <taxon>Hexapoda</taxon>
        <taxon>Collembola</taxon>
        <taxon>Entomobryomorpha</taxon>
        <taxon>Entomobryoidea</taxon>
        <taxon>Orchesellidae</taxon>
        <taxon>Orchesellinae</taxon>
        <taxon>Orchesella</taxon>
    </lineage>
</organism>
<accession>A0ABP1QNL6</accession>
<dbReference type="EMBL" id="CAXLJM020000036">
    <property type="protein sequence ID" value="CAL8105865.1"/>
    <property type="molecule type" value="Genomic_DNA"/>
</dbReference>
<reference evidence="2 3" key="1">
    <citation type="submission" date="2024-08" db="EMBL/GenBank/DDBJ databases">
        <authorList>
            <person name="Cucini C."/>
            <person name="Frati F."/>
        </authorList>
    </citation>
    <scope>NUCLEOTIDE SEQUENCE [LARGE SCALE GENOMIC DNA]</scope>
</reference>
<proteinExistence type="predicted"/>
<evidence type="ECO:0000256" key="1">
    <source>
        <dbReference type="SAM" id="Coils"/>
    </source>
</evidence>
<dbReference type="Proteomes" id="UP001642540">
    <property type="component" value="Unassembled WGS sequence"/>
</dbReference>
<gene>
    <name evidence="2" type="ORF">ODALV1_LOCUS12210</name>
</gene>
<evidence type="ECO:0008006" key="4">
    <source>
        <dbReference type="Google" id="ProtNLM"/>
    </source>
</evidence>
<evidence type="ECO:0000313" key="2">
    <source>
        <dbReference type="EMBL" id="CAL8105865.1"/>
    </source>
</evidence>
<name>A0ABP1QNL6_9HEXA</name>
<keyword evidence="3" id="KW-1185">Reference proteome</keyword>
<keyword evidence="1" id="KW-0175">Coiled coil</keyword>
<protein>
    <recommendedName>
        <fullName evidence="4">Centrosomal protein POC5</fullName>
    </recommendedName>
</protein>
<sequence>MTHITSPFARQFHLSLIATSIRPQKSFSQPWSVIRVKTQHCQLRFRTCAEEVSSLQSPPPPDLLVISSQTKVTGSSSQISSTIFTSRLSSTIDYLLDEQRERYELGMMGKCFHPVHYVIHRRFAREEARIQEIRDFDEDQREERRLQRELRRQYANVMKHITSKIDADMAKLETENRANRINATVSKCAQVWRTKARENLVKRSGVANSEKVKAAFQILTECQRQEKFAFHAFQVACAARMRAEEERYKRELHDYVARKQKFVASLEQEKKSAQAEKEIEEVERYINSVIEDTNHDHIRPKNELRDTPPRMCMINGAIERNRWKPPRIEEEWQSELSRCSTSST</sequence>